<reference evidence="5" key="1">
    <citation type="submission" date="2022-03" db="EMBL/GenBank/DDBJ databases">
        <authorList>
            <person name="Tunstrom K."/>
        </authorList>
    </citation>
    <scope>NUCLEOTIDE SEQUENCE</scope>
</reference>
<keyword evidence="2" id="KW-0090">Biological rhythms</keyword>
<comment type="similarity">
    <text evidence="3">Belongs to the TO family.</text>
</comment>
<evidence type="ECO:0008006" key="7">
    <source>
        <dbReference type="Google" id="ProtNLM"/>
    </source>
</evidence>
<organism evidence="5 6">
    <name type="scientific">Euphydryas editha</name>
    <name type="common">Edith's checkerspot</name>
    <dbReference type="NCBI Taxonomy" id="104508"/>
    <lineage>
        <taxon>Eukaryota</taxon>
        <taxon>Metazoa</taxon>
        <taxon>Ecdysozoa</taxon>
        <taxon>Arthropoda</taxon>
        <taxon>Hexapoda</taxon>
        <taxon>Insecta</taxon>
        <taxon>Pterygota</taxon>
        <taxon>Neoptera</taxon>
        <taxon>Endopterygota</taxon>
        <taxon>Lepidoptera</taxon>
        <taxon>Glossata</taxon>
        <taxon>Ditrysia</taxon>
        <taxon>Papilionoidea</taxon>
        <taxon>Nymphalidae</taxon>
        <taxon>Nymphalinae</taxon>
        <taxon>Euphydryas</taxon>
    </lineage>
</organism>
<feature type="signal peptide" evidence="4">
    <location>
        <begin position="1"/>
        <end position="18"/>
    </location>
</feature>
<evidence type="ECO:0000313" key="5">
    <source>
        <dbReference type="EMBL" id="CAH2084593.1"/>
    </source>
</evidence>
<name>A0AAU9TD78_EUPED</name>
<feature type="chain" id="PRO_5043325526" description="Circadian clock-controlled protein-like" evidence="4">
    <location>
        <begin position="19"/>
        <end position="238"/>
    </location>
</feature>
<gene>
    <name evidence="5" type="ORF">EEDITHA_LOCUS1148</name>
</gene>
<dbReference type="EMBL" id="CAKOGL010000003">
    <property type="protein sequence ID" value="CAH2084593.1"/>
    <property type="molecule type" value="Genomic_DNA"/>
</dbReference>
<keyword evidence="1 4" id="KW-0732">Signal</keyword>
<evidence type="ECO:0000256" key="3">
    <source>
        <dbReference type="ARBA" id="ARBA00060902"/>
    </source>
</evidence>
<proteinExistence type="inferred from homology"/>
<dbReference type="Proteomes" id="UP001153954">
    <property type="component" value="Unassembled WGS sequence"/>
</dbReference>
<accession>A0AAU9TD78</accession>
<protein>
    <recommendedName>
        <fullName evidence="7">Circadian clock-controlled protein-like</fullName>
    </recommendedName>
</protein>
<dbReference type="PANTHER" id="PTHR11008">
    <property type="entry name" value="PROTEIN TAKEOUT-LIKE PROTEIN"/>
    <property type="match status" value="1"/>
</dbReference>
<dbReference type="Pfam" id="PF06585">
    <property type="entry name" value="JHBP"/>
    <property type="match status" value="1"/>
</dbReference>
<dbReference type="GO" id="GO:0005615">
    <property type="term" value="C:extracellular space"/>
    <property type="evidence" value="ECO:0007669"/>
    <property type="project" value="TreeGrafter"/>
</dbReference>
<dbReference type="PANTHER" id="PTHR11008:SF32">
    <property type="entry name" value="CIRCADIAN CLOCK-CONTROLLED PROTEIN DAYWAKE-RELATED"/>
    <property type="match status" value="1"/>
</dbReference>
<evidence type="ECO:0000256" key="4">
    <source>
        <dbReference type="SAM" id="SignalP"/>
    </source>
</evidence>
<dbReference type="GO" id="GO:0007623">
    <property type="term" value="P:circadian rhythm"/>
    <property type="evidence" value="ECO:0007669"/>
    <property type="project" value="UniProtKB-ARBA"/>
</dbReference>
<dbReference type="InterPro" id="IPR010562">
    <property type="entry name" value="Haemolymph_juvenile_hormone-bd"/>
</dbReference>
<dbReference type="InterPro" id="IPR038606">
    <property type="entry name" value="To_sf"/>
</dbReference>
<evidence type="ECO:0000256" key="1">
    <source>
        <dbReference type="ARBA" id="ARBA00022729"/>
    </source>
</evidence>
<keyword evidence="6" id="KW-1185">Reference proteome</keyword>
<dbReference type="AlphaFoldDB" id="A0AAU9TD78"/>
<evidence type="ECO:0000313" key="6">
    <source>
        <dbReference type="Proteomes" id="UP001153954"/>
    </source>
</evidence>
<evidence type="ECO:0000256" key="2">
    <source>
        <dbReference type="ARBA" id="ARBA00023108"/>
    </source>
</evidence>
<dbReference type="FunFam" id="3.15.10.30:FF:000001">
    <property type="entry name" value="Takeout-like protein 1"/>
    <property type="match status" value="1"/>
</dbReference>
<comment type="caution">
    <text evidence="5">The sequence shown here is derived from an EMBL/GenBank/DDBJ whole genome shotgun (WGS) entry which is preliminary data.</text>
</comment>
<sequence>MYLAVLISLVCFSSGVLSNSLLSPCKLSDIPCIEKSVNAALPKIISGIPELGIEVSDPLFIDEIEGNLSIIKYKFFNTTITGYKDCSISNLKLNDDLTSLHYDLNCPKLHLIGKYEVSGRLVILPVEGNGDFELISGKYVITADCEMKKNEGNDGKTHLFIKNFKLKMKPLTPIKFDFKNLFNGQKDLSDTVHKFANENWLEVAELVQEPTWYACTKKIISKVNKFLKSVALEDIILN</sequence>
<dbReference type="SMART" id="SM00700">
    <property type="entry name" value="JHBP"/>
    <property type="match status" value="1"/>
</dbReference>
<dbReference type="Gene3D" id="3.15.10.30">
    <property type="entry name" value="Haemolymph juvenile hormone binding protein"/>
    <property type="match status" value="1"/>
</dbReference>